<gene>
    <name evidence="12" type="ORF">DES53_106284</name>
</gene>
<evidence type="ECO:0000256" key="11">
    <source>
        <dbReference type="SAM" id="Phobius"/>
    </source>
</evidence>
<evidence type="ECO:0000256" key="4">
    <source>
        <dbReference type="ARBA" id="ARBA00022448"/>
    </source>
</evidence>
<dbReference type="PANTHER" id="PTHR33909:SF1">
    <property type="entry name" value="SEC TRANSLOCON ACCESSORY COMPLEX SUBUNIT YAJC"/>
    <property type="match status" value="1"/>
</dbReference>
<keyword evidence="13" id="KW-1185">Reference proteome</keyword>
<dbReference type="SMART" id="SM01323">
    <property type="entry name" value="YajC"/>
    <property type="match status" value="1"/>
</dbReference>
<proteinExistence type="inferred from homology"/>
<keyword evidence="10 11" id="KW-0472">Membrane</keyword>
<reference evidence="12 13" key="1">
    <citation type="submission" date="2018-06" db="EMBL/GenBank/DDBJ databases">
        <title>Genomic Encyclopedia of Type Strains, Phase IV (KMG-IV): sequencing the most valuable type-strain genomes for metagenomic binning, comparative biology and taxonomic classification.</title>
        <authorList>
            <person name="Goeker M."/>
        </authorList>
    </citation>
    <scope>NUCLEOTIDE SEQUENCE [LARGE SCALE GENOMIC DNA]</scope>
    <source>
        <strain evidence="12 13">DSM 25532</strain>
    </source>
</reference>
<name>A0A366HJN4_9BACT</name>
<evidence type="ECO:0000256" key="8">
    <source>
        <dbReference type="ARBA" id="ARBA00022989"/>
    </source>
</evidence>
<dbReference type="Pfam" id="PF02699">
    <property type="entry name" value="YajC"/>
    <property type="match status" value="1"/>
</dbReference>
<evidence type="ECO:0000256" key="2">
    <source>
        <dbReference type="ARBA" id="ARBA00006742"/>
    </source>
</evidence>
<sequence length="117" mass="12537">MIHSVITAHAALLAQGAPPPPGGGGGNFAVMMILMMVMMYFLLIRPQRKKQKESEDLQKAIAPGDEVVTIGGAHGTVTTVKENTVVVRMIEGKVEFDRSAIARKITPKDATPAEVKK</sequence>
<evidence type="ECO:0000256" key="9">
    <source>
        <dbReference type="ARBA" id="ARBA00023010"/>
    </source>
</evidence>
<dbReference type="PRINTS" id="PR01853">
    <property type="entry name" value="YAJCTRNLCASE"/>
</dbReference>
<dbReference type="Proteomes" id="UP000253426">
    <property type="component" value="Unassembled WGS sequence"/>
</dbReference>
<keyword evidence="5" id="KW-1003">Cell membrane</keyword>
<dbReference type="AlphaFoldDB" id="A0A366HJN4"/>
<dbReference type="GO" id="GO:0005886">
    <property type="term" value="C:plasma membrane"/>
    <property type="evidence" value="ECO:0007669"/>
    <property type="project" value="UniProtKB-SubCell"/>
</dbReference>
<feature type="transmembrane region" description="Helical" evidence="11">
    <location>
        <begin position="26"/>
        <end position="44"/>
    </location>
</feature>
<evidence type="ECO:0000256" key="3">
    <source>
        <dbReference type="ARBA" id="ARBA00014962"/>
    </source>
</evidence>
<dbReference type="EMBL" id="QNRR01000006">
    <property type="protein sequence ID" value="RBP42575.1"/>
    <property type="molecule type" value="Genomic_DNA"/>
</dbReference>
<keyword evidence="8 11" id="KW-1133">Transmembrane helix</keyword>
<comment type="subcellular location">
    <subcellularLocation>
        <location evidence="1">Cell membrane</location>
        <topology evidence="1">Single-pass membrane protein</topology>
    </subcellularLocation>
</comment>
<comment type="caution">
    <text evidence="12">The sequence shown here is derived from an EMBL/GenBank/DDBJ whole genome shotgun (WGS) entry which is preliminary data.</text>
</comment>
<accession>A0A366HJN4</accession>
<evidence type="ECO:0000256" key="6">
    <source>
        <dbReference type="ARBA" id="ARBA00022692"/>
    </source>
</evidence>
<dbReference type="RefSeq" id="WP_211325597.1">
    <property type="nucleotide sequence ID" value="NZ_QNRR01000006.1"/>
</dbReference>
<dbReference type="InterPro" id="IPR003849">
    <property type="entry name" value="Preprotein_translocase_YajC"/>
</dbReference>
<keyword evidence="7" id="KW-0653">Protein transport</keyword>
<evidence type="ECO:0000256" key="1">
    <source>
        <dbReference type="ARBA" id="ARBA00004162"/>
    </source>
</evidence>
<dbReference type="NCBIfam" id="TIGR00739">
    <property type="entry name" value="yajC"/>
    <property type="match status" value="1"/>
</dbReference>
<evidence type="ECO:0000313" key="12">
    <source>
        <dbReference type="EMBL" id="RBP42575.1"/>
    </source>
</evidence>
<keyword evidence="9" id="KW-0811">Translocation</keyword>
<protein>
    <recommendedName>
        <fullName evidence="3">Sec translocon accessory complex subunit YajC</fullName>
    </recommendedName>
</protein>
<organism evidence="12 13">
    <name type="scientific">Roseimicrobium gellanilyticum</name>
    <dbReference type="NCBI Taxonomy" id="748857"/>
    <lineage>
        <taxon>Bacteria</taxon>
        <taxon>Pseudomonadati</taxon>
        <taxon>Verrucomicrobiota</taxon>
        <taxon>Verrucomicrobiia</taxon>
        <taxon>Verrucomicrobiales</taxon>
        <taxon>Verrucomicrobiaceae</taxon>
        <taxon>Roseimicrobium</taxon>
    </lineage>
</organism>
<evidence type="ECO:0000313" key="13">
    <source>
        <dbReference type="Proteomes" id="UP000253426"/>
    </source>
</evidence>
<dbReference type="GO" id="GO:0015031">
    <property type="term" value="P:protein transport"/>
    <property type="evidence" value="ECO:0007669"/>
    <property type="project" value="UniProtKB-KW"/>
</dbReference>
<dbReference type="PANTHER" id="PTHR33909">
    <property type="entry name" value="SEC TRANSLOCON ACCESSORY COMPLEX SUBUNIT YAJC"/>
    <property type="match status" value="1"/>
</dbReference>
<evidence type="ECO:0000256" key="10">
    <source>
        <dbReference type="ARBA" id="ARBA00023136"/>
    </source>
</evidence>
<keyword evidence="4" id="KW-0813">Transport</keyword>
<evidence type="ECO:0000256" key="7">
    <source>
        <dbReference type="ARBA" id="ARBA00022927"/>
    </source>
</evidence>
<comment type="similarity">
    <text evidence="2">Belongs to the YajC family.</text>
</comment>
<keyword evidence="6 11" id="KW-0812">Transmembrane</keyword>
<evidence type="ECO:0000256" key="5">
    <source>
        <dbReference type="ARBA" id="ARBA00022475"/>
    </source>
</evidence>